<keyword evidence="9" id="KW-1185">Reference proteome</keyword>
<organism evidence="8 9">
    <name type="scientific">Marinobacter halodurans</name>
    <dbReference type="NCBI Taxonomy" id="2528979"/>
    <lineage>
        <taxon>Bacteria</taxon>
        <taxon>Pseudomonadati</taxon>
        <taxon>Pseudomonadota</taxon>
        <taxon>Gammaproteobacteria</taxon>
        <taxon>Pseudomonadales</taxon>
        <taxon>Marinobacteraceae</taxon>
        <taxon>Marinobacter</taxon>
    </lineage>
</organism>
<dbReference type="NCBIfam" id="TIGR00247">
    <property type="entry name" value="endolytic transglycosylase MltG"/>
    <property type="match status" value="1"/>
</dbReference>
<evidence type="ECO:0000256" key="5">
    <source>
        <dbReference type="ARBA" id="ARBA00023239"/>
    </source>
</evidence>
<dbReference type="Proteomes" id="UP000313645">
    <property type="component" value="Unassembled WGS sequence"/>
</dbReference>
<evidence type="ECO:0000256" key="3">
    <source>
        <dbReference type="ARBA" id="ARBA00022989"/>
    </source>
</evidence>
<comment type="catalytic activity">
    <reaction evidence="7">
        <text>a peptidoglycan chain = a peptidoglycan chain with N-acetyl-1,6-anhydromuramyl-[peptide] at the reducing end + a peptidoglycan chain with N-acetylglucosamine at the non-reducing end.</text>
        <dbReference type="EC" id="4.2.2.29"/>
    </reaction>
</comment>
<comment type="similarity">
    <text evidence="7">Belongs to the transglycosylase MltG family.</text>
</comment>
<dbReference type="InterPro" id="IPR003770">
    <property type="entry name" value="MLTG-like"/>
</dbReference>
<proteinExistence type="inferred from homology"/>
<keyword evidence="5 7" id="KW-0456">Lyase</keyword>
<comment type="function">
    <text evidence="7">Functions as a peptidoglycan terminase that cleaves nascent peptidoglycan strands endolytically to terminate their elongation.</text>
</comment>
<evidence type="ECO:0000313" key="9">
    <source>
        <dbReference type="Proteomes" id="UP000313645"/>
    </source>
</evidence>
<accession>A0ABY1ZEF7</accession>
<name>A0ABY1ZEF7_9GAMM</name>
<evidence type="ECO:0000256" key="2">
    <source>
        <dbReference type="ARBA" id="ARBA00022692"/>
    </source>
</evidence>
<dbReference type="EMBL" id="SJDL01000053">
    <property type="protein sequence ID" value="TBW48043.1"/>
    <property type="molecule type" value="Genomic_DNA"/>
</dbReference>
<keyword evidence="4 7" id="KW-0472">Membrane</keyword>
<evidence type="ECO:0000256" key="4">
    <source>
        <dbReference type="ARBA" id="ARBA00023136"/>
    </source>
</evidence>
<gene>
    <name evidence="7 8" type="primary">mltG</name>
    <name evidence="8" type="ORF">EZI54_21745</name>
</gene>
<dbReference type="RefSeq" id="WP_131483986.1">
    <property type="nucleotide sequence ID" value="NZ_SJDL01000053.1"/>
</dbReference>
<dbReference type="Gene3D" id="3.30.1490.480">
    <property type="entry name" value="Endolytic murein transglycosylase"/>
    <property type="match status" value="1"/>
</dbReference>
<reference evidence="8 9" key="1">
    <citation type="submission" date="2019-02" db="EMBL/GenBank/DDBJ databases">
        <title>Marinobacter halodurans sp. nov., a marine bacterium isolated from sea tidal flat.</title>
        <authorList>
            <person name="Yoo Y."/>
            <person name="Lee D.W."/>
            <person name="Kim B.S."/>
            <person name="Kim J.-J."/>
        </authorList>
    </citation>
    <scope>NUCLEOTIDE SEQUENCE [LARGE SCALE GENOMIC DNA]</scope>
    <source>
        <strain evidence="8 9">YJ-S3-2</strain>
    </source>
</reference>
<dbReference type="Gene3D" id="3.30.160.60">
    <property type="entry name" value="Classic Zinc Finger"/>
    <property type="match status" value="1"/>
</dbReference>
<evidence type="ECO:0000256" key="6">
    <source>
        <dbReference type="ARBA" id="ARBA00023316"/>
    </source>
</evidence>
<dbReference type="PANTHER" id="PTHR30518:SF2">
    <property type="entry name" value="ENDOLYTIC MUREIN TRANSGLYCOSYLASE"/>
    <property type="match status" value="1"/>
</dbReference>
<evidence type="ECO:0000256" key="1">
    <source>
        <dbReference type="ARBA" id="ARBA00022475"/>
    </source>
</evidence>
<dbReference type="CDD" id="cd08010">
    <property type="entry name" value="MltG_like"/>
    <property type="match status" value="1"/>
</dbReference>
<dbReference type="HAMAP" id="MF_02065">
    <property type="entry name" value="MltG"/>
    <property type="match status" value="1"/>
</dbReference>
<sequence>MFKRLLILCLLLVLASAGTGLWVWQGLATLKTPVTLSEPVLFNVEHGSTFSGVARQLERNGLVGDSLWLRLWGRLHPDRNLIQAGTYEFVSGDTALAMVRKMVNGDTKTWSVQFIEGWRFADLRQALEKQQHLDIASSGLTDAELMKRLGHPDEHPEGRFFPDTYVYTGQESDLDILRRAYDRMQSILQEEWQGRADDLPYESPYEALIMASIVEKETGVPDERSQIAGVFVRRLEKGMRLQTDPTVIYGLGDSYDGNITRKNLRAVTPYNTYRISGLPPTPIALPGREAIHAALHPDDGDSLYFVARGDGSHVFSRTLQEHQRAVRDFQLRRRSDYRSSPQSQ</sequence>
<protein>
    <recommendedName>
        <fullName evidence="7">Endolytic murein transglycosylase</fullName>
        <ecNumber evidence="7">4.2.2.29</ecNumber>
    </recommendedName>
    <alternativeName>
        <fullName evidence="7">Peptidoglycan lytic transglycosylase</fullName>
    </alternativeName>
    <alternativeName>
        <fullName evidence="7">Peptidoglycan polymerization terminase</fullName>
    </alternativeName>
</protein>
<dbReference type="Pfam" id="PF02618">
    <property type="entry name" value="YceG"/>
    <property type="match status" value="1"/>
</dbReference>
<keyword evidence="2 7" id="KW-0812">Transmembrane</keyword>
<feature type="site" description="Important for catalytic activity" evidence="7">
    <location>
        <position position="217"/>
    </location>
</feature>
<dbReference type="EC" id="4.2.2.29" evidence="7"/>
<evidence type="ECO:0000313" key="8">
    <source>
        <dbReference type="EMBL" id="TBW48043.1"/>
    </source>
</evidence>
<evidence type="ECO:0000256" key="7">
    <source>
        <dbReference type="HAMAP-Rule" id="MF_02065"/>
    </source>
</evidence>
<keyword evidence="7" id="KW-0997">Cell inner membrane</keyword>
<keyword evidence="1 7" id="KW-1003">Cell membrane</keyword>
<comment type="caution">
    <text evidence="8">The sequence shown here is derived from an EMBL/GenBank/DDBJ whole genome shotgun (WGS) entry which is preliminary data.</text>
</comment>
<dbReference type="PANTHER" id="PTHR30518">
    <property type="entry name" value="ENDOLYTIC MUREIN TRANSGLYCOSYLASE"/>
    <property type="match status" value="1"/>
</dbReference>
<keyword evidence="6 7" id="KW-0961">Cell wall biogenesis/degradation</keyword>
<keyword evidence="3 7" id="KW-1133">Transmembrane helix</keyword>